<evidence type="ECO:0008006" key="7">
    <source>
        <dbReference type="Google" id="ProtNLM"/>
    </source>
</evidence>
<dbReference type="OrthoDB" id="432528at2759"/>
<feature type="compositionally biased region" description="Low complexity" evidence="3">
    <location>
        <begin position="331"/>
        <end position="347"/>
    </location>
</feature>
<dbReference type="InterPro" id="IPR015915">
    <property type="entry name" value="Kelch-typ_b-propeller"/>
</dbReference>
<dbReference type="AlphaFoldDB" id="A0A397SVX2"/>
<keyword evidence="4" id="KW-0812">Transmembrane</keyword>
<dbReference type="SUPFAM" id="SSF117281">
    <property type="entry name" value="Kelch motif"/>
    <property type="match status" value="1"/>
</dbReference>
<feature type="transmembrane region" description="Helical" evidence="4">
    <location>
        <begin position="357"/>
        <end position="380"/>
    </location>
</feature>
<dbReference type="PANTHER" id="PTHR46093">
    <property type="entry name" value="ACYL-COA-BINDING DOMAIN-CONTAINING PROTEIN 5"/>
    <property type="match status" value="1"/>
</dbReference>
<dbReference type="EMBL" id="QKYT01000231">
    <property type="protein sequence ID" value="RIA89129.1"/>
    <property type="molecule type" value="Genomic_DNA"/>
</dbReference>
<dbReference type="PANTHER" id="PTHR46093:SF18">
    <property type="entry name" value="FIBRONECTIN TYPE-III DOMAIN-CONTAINING PROTEIN"/>
    <property type="match status" value="1"/>
</dbReference>
<evidence type="ECO:0000256" key="3">
    <source>
        <dbReference type="SAM" id="MobiDB-lite"/>
    </source>
</evidence>
<proteinExistence type="predicted"/>
<keyword evidence="1" id="KW-0880">Kelch repeat</keyword>
<comment type="caution">
    <text evidence="5">The sequence shown here is derived from an EMBL/GenBank/DDBJ whole genome shotgun (WGS) entry which is preliminary data.</text>
</comment>
<sequence>MTTFKPGSRYGHTATLIDDKLYILGGGQASSGATVEIFGTEFFYLDVSGSFNTQKLLWQNLSNINIVPSHSLAASVKGGANNDTLFLYTSENINPELKFIYTFDSQKKIWDTPPISGNNVPKKDSLIGIINYDRKMYLFGGFAGTFPSNDMLILDTINLIWKQGSLVNAPTPRTNYGATLLPDNNIIYMGGYNSSDLSLNEVYVYNTTSDQWNTKTTSGATIPTSRSGFSAVLGLDGQRIIIFGGRNIEDLNINDALYVLDLTKFEWYIPKISGNIPNSRYQHKANVIGKYMVVSFGYHSGYNNTNESDILLLDISNNEEYVWTTIFEPTTSTSTTTTSSSSSTSSSKSPAMNKKNVLIGATIGSLIGIVLLSGTILHLYKRNKGEKGYKNEKYLGKQLPESIINS</sequence>
<evidence type="ECO:0000256" key="2">
    <source>
        <dbReference type="ARBA" id="ARBA00022737"/>
    </source>
</evidence>
<keyword evidence="2" id="KW-0677">Repeat</keyword>
<keyword evidence="4" id="KW-0472">Membrane</keyword>
<keyword evidence="6" id="KW-1185">Reference proteome</keyword>
<keyword evidence="4" id="KW-1133">Transmembrane helix</keyword>
<protein>
    <recommendedName>
        <fullName evidence="7">Galactose oxidase</fullName>
    </recommendedName>
</protein>
<feature type="region of interest" description="Disordered" evidence="3">
    <location>
        <begin position="331"/>
        <end position="351"/>
    </location>
</feature>
<evidence type="ECO:0000256" key="4">
    <source>
        <dbReference type="SAM" id="Phobius"/>
    </source>
</evidence>
<dbReference type="InterPro" id="IPR006652">
    <property type="entry name" value="Kelch_1"/>
</dbReference>
<gene>
    <name evidence="5" type="ORF">C1645_825254</name>
</gene>
<evidence type="ECO:0000256" key="1">
    <source>
        <dbReference type="ARBA" id="ARBA00022441"/>
    </source>
</evidence>
<dbReference type="Pfam" id="PF24681">
    <property type="entry name" value="Kelch_KLHDC2_KLHL20_DRC7"/>
    <property type="match status" value="1"/>
</dbReference>
<evidence type="ECO:0000313" key="5">
    <source>
        <dbReference type="EMBL" id="RIA89129.1"/>
    </source>
</evidence>
<accession>A0A397SVX2</accession>
<organism evidence="5 6">
    <name type="scientific">Glomus cerebriforme</name>
    <dbReference type="NCBI Taxonomy" id="658196"/>
    <lineage>
        <taxon>Eukaryota</taxon>
        <taxon>Fungi</taxon>
        <taxon>Fungi incertae sedis</taxon>
        <taxon>Mucoromycota</taxon>
        <taxon>Glomeromycotina</taxon>
        <taxon>Glomeromycetes</taxon>
        <taxon>Glomerales</taxon>
        <taxon>Glomeraceae</taxon>
        <taxon>Glomus</taxon>
    </lineage>
</organism>
<dbReference type="Proteomes" id="UP000265703">
    <property type="component" value="Unassembled WGS sequence"/>
</dbReference>
<name>A0A397SVX2_9GLOM</name>
<dbReference type="Gene3D" id="2.120.10.80">
    <property type="entry name" value="Kelch-type beta propeller"/>
    <property type="match status" value="2"/>
</dbReference>
<reference evidence="5 6" key="1">
    <citation type="submission" date="2018-06" db="EMBL/GenBank/DDBJ databases">
        <title>Comparative genomics reveals the genomic features of Rhizophagus irregularis, R. cerebriforme, R. diaphanum and Gigaspora rosea, and their symbiotic lifestyle signature.</title>
        <authorList>
            <person name="Morin E."/>
            <person name="San Clemente H."/>
            <person name="Chen E.C.H."/>
            <person name="De La Providencia I."/>
            <person name="Hainaut M."/>
            <person name="Kuo A."/>
            <person name="Kohler A."/>
            <person name="Murat C."/>
            <person name="Tang N."/>
            <person name="Roy S."/>
            <person name="Loubradou J."/>
            <person name="Henrissat B."/>
            <person name="Grigoriev I.V."/>
            <person name="Corradi N."/>
            <person name="Roux C."/>
            <person name="Martin F.M."/>
        </authorList>
    </citation>
    <scope>NUCLEOTIDE SEQUENCE [LARGE SCALE GENOMIC DNA]</scope>
    <source>
        <strain evidence="5 6">DAOM 227022</strain>
    </source>
</reference>
<dbReference type="SMART" id="SM00612">
    <property type="entry name" value="Kelch"/>
    <property type="match status" value="2"/>
</dbReference>
<evidence type="ECO:0000313" key="6">
    <source>
        <dbReference type="Proteomes" id="UP000265703"/>
    </source>
</evidence>